<keyword evidence="3" id="KW-1185">Reference proteome</keyword>
<proteinExistence type="predicted"/>
<evidence type="ECO:0008006" key="4">
    <source>
        <dbReference type="Google" id="ProtNLM"/>
    </source>
</evidence>
<dbReference type="EMBL" id="MDYL01000037">
    <property type="protein sequence ID" value="OQD67391.1"/>
    <property type="molecule type" value="Genomic_DNA"/>
</dbReference>
<organism evidence="2 3">
    <name type="scientific">Penicillium decumbens</name>
    <dbReference type="NCBI Taxonomy" id="69771"/>
    <lineage>
        <taxon>Eukaryota</taxon>
        <taxon>Fungi</taxon>
        <taxon>Dikarya</taxon>
        <taxon>Ascomycota</taxon>
        <taxon>Pezizomycotina</taxon>
        <taxon>Eurotiomycetes</taxon>
        <taxon>Eurotiomycetidae</taxon>
        <taxon>Eurotiales</taxon>
        <taxon>Aspergillaceae</taxon>
        <taxon>Penicillium</taxon>
    </lineage>
</organism>
<protein>
    <recommendedName>
        <fullName evidence="4">Protein kinase domain-containing protein</fullName>
    </recommendedName>
</protein>
<name>A0A1V6NRN8_PENDC</name>
<evidence type="ECO:0000256" key="1">
    <source>
        <dbReference type="SAM" id="MobiDB-lite"/>
    </source>
</evidence>
<gene>
    <name evidence="2" type="ORF">PENDEC_c037G05482</name>
</gene>
<feature type="region of interest" description="Disordered" evidence="1">
    <location>
        <begin position="84"/>
        <end position="104"/>
    </location>
</feature>
<dbReference type="OMA" id="ITHIVWD"/>
<reference evidence="3" key="1">
    <citation type="journal article" date="2017" name="Nat. Microbiol.">
        <title>Global analysis of biosynthetic gene clusters reveals vast potential of secondary metabolite production in Penicillium species.</title>
        <authorList>
            <person name="Nielsen J.C."/>
            <person name="Grijseels S."/>
            <person name="Prigent S."/>
            <person name="Ji B."/>
            <person name="Dainat J."/>
            <person name="Nielsen K.F."/>
            <person name="Frisvad J.C."/>
            <person name="Workman M."/>
            <person name="Nielsen J."/>
        </authorList>
    </citation>
    <scope>NUCLEOTIDE SEQUENCE [LARGE SCALE GENOMIC DNA]</scope>
    <source>
        <strain evidence="3">IBT 11843</strain>
    </source>
</reference>
<evidence type="ECO:0000313" key="3">
    <source>
        <dbReference type="Proteomes" id="UP000191522"/>
    </source>
</evidence>
<sequence>MSDSDSDSDIGYLEPFQGETITIRDGGDWVLDKYLSGIAYPMRKKEAAEFGPCFGVAKFACHLKGDESKKGFFRMYRQIPIGATERKSPEERSRQAVEAPKKHTEPEALLALQTCDAVPKLLAYEMGEQSADDMVPRGYFIHFVWAKELGEPLNWDLFWTFDKGKRTEIRQKFRDAYQSMISFGWEPSNAGLEKLIYDEETKTLKISGFTSAAHVERVEPWEDDMYAAWDLVDLESARKRGWREHPEEWTW</sequence>
<comment type="caution">
    <text evidence="2">The sequence shown here is derived from an EMBL/GenBank/DDBJ whole genome shotgun (WGS) entry which is preliminary data.</text>
</comment>
<dbReference type="AlphaFoldDB" id="A0A1V6NRN8"/>
<dbReference type="Proteomes" id="UP000191522">
    <property type="component" value="Unassembled WGS sequence"/>
</dbReference>
<evidence type="ECO:0000313" key="2">
    <source>
        <dbReference type="EMBL" id="OQD67391.1"/>
    </source>
</evidence>
<dbReference type="OrthoDB" id="5401170at2759"/>
<accession>A0A1V6NRN8</accession>